<dbReference type="InterPro" id="IPR043128">
    <property type="entry name" value="Rev_trsase/Diguanyl_cyclase"/>
</dbReference>
<evidence type="ECO:0000256" key="1">
    <source>
        <dbReference type="ARBA" id="ARBA00022679"/>
    </source>
</evidence>
<name>A0A3M0KYB1_HIRRU</name>
<evidence type="ECO:0000256" key="9">
    <source>
        <dbReference type="ARBA" id="ARBA00022918"/>
    </source>
</evidence>
<keyword evidence="5" id="KW-0255">Endonuclease</keyword>
<evidence type="ECO:0000256" key="11">
    <source>
        <dbReference type="ARBA" id="ARBA00023268"/>
    </source>
</evidence>
<dbReference type="GO" id="GO:0004519">
    <property type="term" value="F:endonuclease activity"/>
    <property type="evidence" value="ECO:0007669"/>
    <property type="project" value="UniProtKB-KW"/>
</dbReference>
<keyword evidence="16" id="KW-1185">Reference proteome</keyword>
<evidence type="ECO:0000256" key="13">
    <source>
        <dbReference type="SAM" id="MobiDB-lite"/>
    </source>
</evidence>
<keyword evidence="6" id="KW-0378">Hydrolase</keyword>
<comment type="caution">
    <text evidence="15">The sequence shown here is derived from an EMBL/GenBank/DDBJ whole genome shotgun (WGS) entry which is preliminary data.</text>
</comment>
<evidence type="ECO:0000259" key="14">
    <source>
        <dbReference type="PROSITE" id="PS51027"/>
    </source>
</evidence>
<dbReference type="InterPro" id="IPR001037">
    <property type="entry name" value="Integrase_C_retrovir"/>
</dbReference>
<protein>
    <recommendedName>
        <fullName evidence="14">Integrase-type domain-containing protein</fullName>
    </recommendedName>
</protein>
<evidence type="ECO:0000256" key="6">
    <source>
        <dbReference type="ARBA" id="ARBA00022801"/>
    </source>
</evidence>
<evidence type="ECO:0000256" key="2">
    <source>
        <dbReference type="ARBA" id="ARBA00022695"/>
    </source>
</evidence>
<dbReference type="PANTHER" id="PTHR41694:SF4">
    <property type="entry name" value="ENDOGENOUS RETROVIRUS GROUP K MEMBER 10 POL PROTEIN-RELATED"/>
    <property type="match status" value="1"/>
</dbReference>
<dbReference type="Gene3D" id="2.30.30.10">
    <property type="entry name" value="Integrase, C-terminal domain superfamily, retroviral"/>
    <property type="match status" value="1"/>
</dbReference>
<keyword evidence="1" id="KW-0808">Transferase</keyword>
<dbReference type="GO" id="GO:0046872">
    <property type="term" value="F:metal ion binding"/>
    <property type="evidence" value="ECO:0007669"/>
    <property type="project" value="UniProtKB-KW"/>
</dbReference>
<gene>
    <name evidence="15" type="ORF">DUI87_05119</name>
</gene>
<dbReference type="OrthoDB" id="9308938at2759"/>
<keyword evidence="11" id="KW-0511">Multifunctional enzyme</keyword>
<dbReference type="GO" id="GO:0016787">
    <property type="term" value="F:hydrolase activity"/>
    <property type="evidence" value="ECO:0007669"/>
    <property type="project" value="UniProtKB-KW"/>
</dbReference>
<keyword evidence="4" id="KW-0479">Metal-binding</keyword>
<keyword evidence="3" id="KW-0540">Nuclease</keyword>
<keyword evidence="2" id="KW-0548">Nucleotidyltransferase</keyword>
<evidence type="ECO:0000256" key="5">
    <source>
        <dbReference type="ARBA" id="ARBA00022759"/>
    </source>
</evidence>
<organism evidence="15 16">
    <name type="scientific">Hirundo rustica rustica</name>
    <dbReference type="NCBI Taxonomy" id="333673"/>
    <lineage>
        <taxon>Eukaryota</taxon>
        <taxon>Metazoa</taxon>
        <taxon>Chordata</taxon>
        <taxon>Craniata</taxon>
        <taxon>Vertebrata</taxon>
        <taxon>Euteleostomi</taxon>
        <taxon>Archelosauria</taxon>
        <taxon>Archosauria</taxon>
        <taxon>Dinosauria</taxon>
        <taxon>Saurischia</taxon>
        <taxon>Theropoda</taxon>
        <taxon>Coelurosauria</taxon>
        <taxon>Aves</taxon>
        <taxon>Neognathae</taxon>
        <taxon>Neoaves</taxon>
        <taxon>Telluraves</taxon>
        <taxon>Australaves</taxon>
        <taxon>Passeriformes</taxon>
        <taxon>Sylvioidea</taxon>
        <taxon>Hirundinidae</taxon>
        <taxon>Hirundo</taxon>
    </lineage>
</organism>
<dbReference type="PROSITE" id="PS51027">
    <property type="entry name" value="INTEGRASE_DBD"/>
    <property type="match status" value="1"/>
</dbReference>
<feature type="region of interest" description="Disordered" evidence="13">
    <location>
        <begin position="221"/>
        <end position="256"/>
    </location>
</feature>
<keyword evidence="8" id="KW-0229">DNA integration</keyword>
<dbReference type="GO" id="GO:0003677">
    <property type="term" value="F:DNA binding"/>
    <property type="evidence" value="ECO:0007669"/>
    <property type="project" value="UniProtKB-KW"/>
</dbReference>
<dbReference type="GO" id="GO:0035613">
    <property type="term" value="F:RNA stem-loop binding"/>
    <property type="evidence" value="ECO:0007669"/>
    <property type="project" value="TreeGrafter"/>
</dbReference>
<reference evidence="15 16" key="1">
    <citation type="submission" date="2018-07" db="EMBL/GenBank/DDBJ databases">
        <title>A high quality draft genome assembly of the barn swallow (H. rustica rustica).</title>
        <authorList>
            <person name="Formenti G."/>
            <person name="Chiara M."/>
            <person name="Poveda L."/>
            <person name="Francoijs K.-J."/>
            <person name="Bonisoli-Alquati A."/>
            <person name="Canova L."/>
            <person name="Gianfranceschi L."/>
            <person name="Horner D.S."/>
            <person name="Saino N."/>
        </authorList>
    </citation>
    <scope>NUCLEOTIDE SEQUENCE [LARGE SCALE GENOMIC DNA]</scope>
    <source>
        <strain evidence="15">Chelidonia</strain>
        <tissue evidence="15">Blood</tissue>
    </source>
</reference>
<dbReference type="Gene3D" id="3.30.70.270">
    <property type="match status" value="1"/>
</dbReference>
<feature type="region of interest" description="Disordered" evidence="13">
    <location>
        <begin position="1"/>
        <end position="48"/>
    </location>
</feature>
<feature type="domain" description="Integrase-type" evidence="14">
    <location>
        <begin position="166"/>
        <end position="213"/>
    </location>
</feature>
<keyword evidence="7" id="KW-0862">Zinc</keyword>
<keyword evidence="10" id="KW-0238">DNA-binding</keyword>
<dbReference type="InterPro" id="IPR036862">
    <property type="entry name" value="Integrase_C_dom_sf_retrovir"/>
</dbReference>
<dbReference type="GO" id="GO:0003964">
    <property type="term" value="F:RNA-directed DNA polymerase activity"/>
    <property type="evidence" value="ECO:0007669"/>
    <property type="project" value="UniProtKB-KW"/>
</dbReference>
<evidence type="ECO:0000256" key="4">
    <source>
        <dbReference type="ARBA" id="ARBA00022723"/>
    </source>
</evidence>
<evidence type="ECO:0000256" key="3">
    <source>
        <dbReference type="ARBA" id="ARBA00022722"/>
    </source>
</evidence>
<evidence type="ECO:0000256" key="10">
    <source>
        <dbReference type="ARBA" id="ARBA00023125"/>
    </source>
</evidence>
<dbReference type="SUPFAM" id="SSF50122">
    <property type="entry name" value="DNA-binding domain of retroviral integrase"/>
    <property type="match status" value="1"/>
</dbReference>
<evidence type="ECO:0000256" key="8">
    <source>
        <dbReference type="ARBA" id="ARBA00022908"/>
    </source>
</evidence>
<accession>A0A3M0KYB1</accession>
<dbReference type="AlphaFoldDB" id="A0A3M0KYB1"/>
<sequence>MPERASPQPTRGFFPGRTGLEAGTSHYPIKDKSQFPHPGRGQGGELGTRKQEEIPAFLPPLSHTNGQKGGGGAVHRFELQEEKIQRMPPWKYLGVEIGQAIVERTHQNLKRVLSQQHQSLKLETPQIQLSKALFTLNFLNCKFENLSPPIVRHFRENCHHQLKAKPLVMVKDPATRETEGPHDLITWGHEYTCVSTPSGPKWVPAKPIPLDKKPWDMQGLTLSGIGGDGKGAETSSGPNKAIIPYPGQRAGSFLLP</sequence>
<dbReference type="EMBL" id="QRBI01000097">
    <property type="protein sequence ID" value="RMC18238.1"/>
    <property type="molecule type" value="Genomic_DNA"/>
</dbReference>
<evidence type="ECO:0000313" key="15">
    <source>
        <dbReference type="EMBL" id="RMC18238.1"/>
    </source>
</evidence>
<evidence type="ECO:0000256" key="7">
    <source>
        <dbReference type="ARBA" id="ARBA00022833"/>
    </source>
</evidence>
<dbReference type="PANTHER" id="PTHR41694">
    <property type="entry name" value="ENDOGENOUS RETROVIRUS GROUP K MEMBER POL PROTEIN"/>
    <property type="match status" value="1"/>
</dbReference>
<proteinExistence type="predicted"/>
<dbReference type="Proteomes" id="UP000269221">
    <property type="component" value="Unassembled WGS sequence"/>
</dbReference>
<evidence type="ECO:0000313" key="16">
    <source>
        <dbReference type="Proteomes" id="UP000269221"/>
    </source>
</evidence>
<dbReference type="GO" id="GO:0015074">
    <property type="term" value="P:DNA integration"/>
    <property type="evidence" value="ECO:0007669"/>
    <property type="project" value="UniProtKB-KW"/>
</dbReference>
<evidence type="ECO:0000256" key="12">
    <source>
        <dbReference type="PROSITE-ProRule" id="PRU00506"/>
    </source>
</evidence>
<keyword evidence="9" id="KW-0695">RNA-directed DNA polymerase</keyword>
<feature type="DNA-binding region" description="Integrase-type" evidence="12">
    <location>
        <begin position="166"/>
        <end position="213"/>
    </location>
</feature>